<accession>D2BUZ7</accession>
<dbReference type="KEGG" id="ddc:Dd586_3230"/>
<dbReference type="RefSeq" id="WP_012885869.1">
    <property type="nucleotide sequence ID" value="NC_013592.1"/>
</dbReference>
<dbReference type="AlphaFoldDB" id="D2BUZ7"/>
<name>D2BUZ7_DICZ5</name>
<dbReference type="OrthoDB" id="6467005at2"/>
<evidence type="ECO:0000256" key="1">
    <source>
        <dbReference type="SAM" id="MobiDB-lite"/>
    </source>
</evidence>
<evidence type="ECO:0000313" key="2">
    <source>
        <dbReference type="EMBL" id="ACZ78065.1"/>
    </source>
</evidence>
<sequence>MFDSTPLTPEEITDQCRALTYAVIELENPAAKEALLFVLAERLEVLLATLEMPDDSDSDTPESPAQSGTMH</sequence>
<reference evidence="2" key="1">
    <citation type="submission" date="2009-12" db="EMBL/GenBank/DDBJ databases">
        <title>Complete sequence of Dickeya dadantii Ech586.</title>
        <authorList>
            <consortium name="US DOE Joint Genome Institute"/>
            <person name="Lucas S."/>
            <person name="Copeland A."/>
            <person name="Lapidus A."/>
            <person name="Glavina del Rio T."/>
            <person name="Tice H."/>
            <person name="Bruce D."/>
            <person name="Goodwin L."/>
            <person name="Pitluck S."/>
            <person name="Munk A.C."/>
            <person name="Brettin T."/>
            <person name="Detter J.C."/>
            <person name="Han C."/>
            <person name="Tapia R."/>
            <person name="Larimer F."/>
            <person name="Land M."/>
            <person name="Hauser L."/>
            <person name="Kyrpides N."/>
            <person name="Mikhailova N."/>
            <person name="Balakrishnan V."/>
            <person name="Glasner J."/>
            <person name="Perna N.T."/>
        </authorList>
    </citation>
    <scope>NUCLEOTIDE SEQUENCE [LARGE SCALE GENOMIC DNA]</scope>
    <source>
        <strain evidence="2">Ech586</strain>
    </source>
</reference>
<proteinExistence type="predicted"/>
<dbReference type="eggNOG" id="ENOG5032W23">
    <property type="taxonomic scope" value="Bacteria"/>
</dbReference>
<dbReference type="STRING" id="590409.Dd586_3230"/>
<evidence type="ECO:0008006" key="4">
    <source>
        <dbReference type="Google" id="ProtNLM"/>
    </source>
</evidence>
<organism evidence="2 3">
    <name type="scientific">Dickeya zeae (strain Ech586)</name>
    <name type="common">Dickeya dadantii (strain Ech586)</name>
    <dbReference type="NCBI Taxonomy" id="590409"/>
    <lineage>
        <taxon>Bacteria</taxon>
        <taxon>Pseudomonadati</taxon>
        <taxon>Pseudomonadota</taxon>
        <taxon>Gammaproteobacteria</taxon>
        <taxon>Enterobacterales</taxon>
        <taxon>Pectobacteriaceae</taxon>
        <taxon>Dickeya</taxon>
        <taxon>Dickeya parazeae</taxon>
    </lineage>
</organism>
<evidence type="ECO:0000313" key="3">
    <source>
        <dbReference type="Proteomes" id="UP000001446"/>
    </source>
</evidence>
<gene>
    <name evidence="2" type="ordered locus">Dd586_3230</name>
</gene>
<dbReference type="HOGENOM" id="CLU_194690_0_0_6"/>
<keyword evidence="3" id="KW-1185">Reference proteome</keyword>
<dbReference type="EMBL" id="CP001836">
    <property type="protein sequence ID" value="ACZ78065.1"/>
    <property type="molecule type" value="Genomic_DNA"/>
</dbReference>
<protein>
    <recommendedName>
        <fullName evidence="4">Prophage protein</fullName>
    </recommendedName>
</protein>
<feature type="region of interest" description="Disordered" evidence="1">
    <location>
        <begin position="50"/>
        <end position="71"/>
    </location>
</feature>
<dbReference type="Proteomes" id="UP000001446">
    <property type="component" value="Chromosome"/>
</dbReference>